<protein>
    <submittedName>
        <fullName evidence="1">Uncharacterized protein</fullName>
    </submittedName>
</protein>
<evidence type="ECO:0000313" key="1">
    <source>
        <dbReference type="EMBL" id="MFC4068430.1"/>
    </source>
</evidence>
<proteinExistence type="predicted"/>
<dbReference type="RefSeq" id="WP_378069330.1">
    <property type="nucleotide sequence ID" value="NZ_JBHSBL010000019.1"/>
</dbReference>
<reference evidence="2" key="1">
    <citation type="journal article" date="2019" name="Int. J. Syst. Evol. Microbiol.">
        <title>The Global Catalogue of Microorganisms (GCM) 10K type strain sequencing project: providing services to taxonomists for standard genome sequencing and annotation.</title>
        <authorList>
            <consortium name="The Broad Institute Genomics Platform"/>
            <consortium name="The Broad Institute Genome Sequencing Center for Infectious Disease"/>
            <person name="Wu L."/>
            <person name="Ma J."/>
        </authorList>
    </citation>
    <scope>NUCLEOTIDE SEQUENCE [LARGE SCALE GENOMIC DNA]</scope>
    <source>
        <strain evidence="2">TBRC 5832</strain>
    </source>
</reference>
<dbReference type="Gene3D" id="2.130.10.10">
    <property type="entry name" value="YVTN repeat-like/Quinoprotein amine dehydrogenase"/>
    <property type="match status" value="1"/>
</dbReference>
<comment type="caution">
    <text evidence="1">The sequence shown here is derived from an EMBL/GenBank/DDBJ whole genome shotgun (WGS) entry which is preliminary data.</text>
</comment>
<dbReference type="InterPro" id="IPR036322">
    <property type="entry name" value="WD40_repeat_dom_sf"/>
</dbReference>
<dbReference type="SUPFAM" id="SSF50978">
    <property type="entry name" value="WD40 repeat-like"/>
    <property type="match status" value="1"/>
</dbReference>
<organism evidence="1 2">
    <name type="scientific">Actinoplanes subglobosus</name>
    <dbReference type="NCBI Taxonomy" id="1547892"/>
    <lineage>
        <taxon>Bacteria</taxon>
        <taxon>Bacillati</taxon>
        <taxon>Actinomycetota</taxon>
        <taxon>Actinomycetes</taxon>
        <taxon>Micromonosporales</taxon>
        <taxon>Micromonosporaceae</taxon>
        <taxon>Actinoplanes</taxon>
    </lineage>
</organism>
<keyword evidence="2" id="KW-1185">Reference proteome</keyword>
<dbReference type="Proteomes" id="UP001595867">
    <property type="component" value="Unassembled WGS sequence"/>
</dbReference>
<dbReference type="EMBL" id="JBHSBL010000019">
    <property type="protein sequence ID" value="MFC4068430.1"/>
    <property type="molecule type" value="Genomic_DNA"/>
</dbReference>
<sequence length="538" mass="57958">MIGGEIRVDRVLGAGAFREIGRPRAAAICAERALIAVGGAHTHPQWHGRDVSSRARGVAHRPRRGWYPTAVYRTGDLHCLLYVTTVWPANALAFHPTLPLLAIGTGSYDGGYLYEGELLLLNLTTGDSVSLLADAREIRGVTWRDPHTLDLLLAIACDDDEEHFGTTTVTCSVHRDDWQQATPGMLRPPFDERPHPDHAPAGPAAAAAVLEELSTAWTPRAAVWAVATLTDGRILAASEDGDVQCWTPDSDTPVWRTPTGGGAYQLRTTPGEQQALVLVQPRREYSNGWWRTPPGAVLDVDPGDGSVRATHRTDAPAVLVGRSDGRWALRDTDHTATGTTAGQVRLNPTMVPLGGYDLFNHYFDIRYAPDLLFLQGRPGKPSKDKAVVAVDTPGGQVRRLFALEWDTTRGGHLFGGCGAYIDDRDGPAIVYSGAVHDGRGLLPGNAFVVRRAYPSGEPQWVFTADAQVTAVDVDAENVYVAYNNGELVTLRATDGTVRARQLLHVGGHPVVPLALARHGADRLAIGTLDGRVLDCVIG</sequence>
<name>A0ABV8J393_9ACTN</name>
<dbReference type="InterPro" id="IPR015943">
    <property type="entry name" value="WD40/YVTN_repeat-like_dom_sf"/>
</dbReference>
<evidence type="ECO:0000313" key="2">
    <source>
        <dbReference type="Proteomes" id="UP001595867"/>
    </source>
</evidence>
<accession>A0ABV8J393</accession>
<gene>
    <name evidence="1" type="ORF">ACFO0C_26175</name>
</gene>